<sequence>MTEIMNNGGLPLEPPTPEDVINDLPRIVLRSDRTSVAIAPHIVSSQVPNFLSDPICHEPFNPALATSPDADADLTPSTSDSKTPESSPAADSEQEQLGCLYFLKKSDSPDFPFTNNGGAGPGSGPGPGPSSHSSTRTSGIDERHADVEEEVTAYPG</sequence>
<organism evidence="2 3">
    <name type="scientific">Sphaerobolus stellatus (strain SS14)</name>
    <dbReference type="NCBI Taxonomy" id="990650"/>
    <lineage>
        <taxon>Eukaryota</taxon>
        <taxon>Fungi</taxon>
        <taxon>Dikarya</taxon>
        <taxon>Basidiomycota</taxon>
        <taxon>Agaricomycotina</taxon>
        <taxon>Agaricomycetes</taxon>
        <taxon>Phallomycetidae</taxon>
        <taxon>Geastrales</taxon>
        <taxon>Sphaerobolaceae</taxon>
        <taxon>Sphaerobolus</taxon>
    </lineage>
</organism>
<dbReference type="Proteomes" id="UP000054279">
    <property type="component" value="Unassembled WGS sequence"/>
</dbReference>
<reference evidence="2 3" key="1">
    <citation type="submission" date="2014-06" db="EMBL/GenBank/DDBJ databases">
        <title>Evolutionary Origins and Diversification of the Mycorrhizal Mutualists.</title>
        <authorList>
            <consortium name="DOE Joint Genome Institute"/>
            <consortium name="Mycorrhizal Genomics Consortium"/>
            <person name="Kohler A."/>
            <person name="Kuo A."/>
            <person name="Nagy L.G."/>
            <person name="Floudas D."/>
            <person name="Copeland A."/>
            <person name="Barry K.W."/>
            <person name="Cichocki N."/>
            <person name="Veneault-Fourrey C."/>
            <person name="LaButti K."/>
            <person name="Lindquist E.A."/>
            <person name="Lipzen A."/>
            <person name="Lundell T."/>
            <person name="Morin E."/>
            <person name="Murat C."/>
            <person name="Riley R."/>
            <person name="Ohm R."/>
            <person name="Sun H."/>
            <person name="Tunlid A."/>
            <person name="Henrissat B."/>
            <person name="Grigoriev I.V."/>
            <person name="Hibbett D.S."/>
            <person name="Martin F."/>
        </authorList>
    </citation>
    <scope>NUCLEOTIDE SEQUENCE [LARGE SCALE GENOMIC DNA]</scope>
    <source>
        <strain evidence="2 3">SS14</strain>
    </source>
</reference>
<gene>
    <name evidence="2" type="ORF">M422DRAFT_52019</name>
</gene>
<proteinExistence type="predicted"/>
<feature type="compositionally biased region" description="Acidic residues" evidence="1">
    <location>
        <begin position="147"/>
        <end position="156"/>
    </location>
</feature>
<evidence type="ECO:0000313" key="3">
    <source>
        <dbReference type="Proteomes" id="UP000054279"/>
    </source>
</evidence>
<feature type="compositionally biased region" description="Polar residues" evidence="1">
    <location>
        <begin position="75"/>
        <end position="86"/>
    </location>
</feature>
<dbReference type="AlphaFoldDB" id="A0A0C9UYL1"/>
<keyword evidence="3" id="KW-1185">Reference proteome</keyword>
<dbReference type="EMBL" id="KN837200">
    <property type="protein sequence ID" value="KIJ34372.1"/>
    <property type="molecule type" value="Genomic_DNA"/>
</dbReference>
<dbReference type="HOGENOM" id="CLU_1687802_0_0_1"/>
<feature type="region of interest" description="Disordered" evidence="1">
    <location>
        <begin position="49"/>
        <end position="156"/>
    </location>
</feature>
<dbReference type="OrthoDB" id="8062037at2759"/>
<evidence type="ECO:0000313" key="2">
    <source>
        <dbReference type="EMBL" id="KIJ34372.1"/>
    </source>
</evidence>
<name>A0A0C9UYL1_SPHS4</name>
<evidence type="ECO:0000256" key="1">
    <source>
        <dbReference type="SAM" id="MobiDB-lite"/>
    </source>
</evidence>
<protein>
    <submittedName>
        <fullName evidence="2">Unplaced genomic scaffold SPHSTscaffold_125, whole genome shotgun sequence</fullName>
    </submittedName>
</protein>
<feature type="compositionally biased region" description="Low complexity" evidence="1">
    <location>
        <begin position="129"/>
        <end position="138"/>
    </location>
</feature>
<accession>A0A0C9UYL1</accession>